<sequence length="516" mass="58069">MNEKLDSTNINQHDENKGEVLSTYISPILSNGKINREDADEAMKLALDLEGQNIELDEDTSKKLLRKIDFCLLPLIGFLYACQFMDKTTTSYAAVMGLKTDLNMIGDQYSWTGTAFYIGYLAFEFPANALLQRFPLAKTTSTFIFIWGVILCLHAVPKYPGFVTLRTLLGIFESSISPAMVILTSQWYKKEEQFIRTACWFASNGLGIIMGGAIAYGCAQHAETYSFEAWKVLFIVTGLMTIALSIAFFLHIPDTPSKAWWLTPTEKILVVERIRDNQQGFGNKHFKKYQFKETLIDPLTWLYFIFAIVSNIPNGSLTNFGSILLSEDFKYNKKESLLMNMPCGVVEFIGCIGFCLLNYKFPRMLISFAAMVVALFSSCLLAFVENNNNARLAGYYLQYVYPTTTICALSCFASNTAGHTKKISTTAIFFIGYCIGNLIGPQTFTEAPYTGGKIAIVVCNTATLIIILAIYFVYIYSNKKKESKLNQLTQDQLDALENSEFADLTDRENPKFRYSV</sequence>
<keyword evidence="3 7" id="KW-0812">Transmembrane</keyword>
<proteinExistence type="inferred from homology"/>
<evidence type="ECO:0000256" key="6">
    <source>
        <dbReference type="ARBA" id="ARBA00037968"/>
    </source>
</evidence>
<dbReference type="eggNOG" id="KOG2533">
    <property type="taxonomic scope" value="Eukaryota"/>
</dbReference>
<evidence type="ECO:0000256" key="4">
    <source>
        <dbReference type="ARBA" id="ARBA00022989"/>
    </source>
</evidence>
<dbReference type="CDD" id="cd17327">
    <property type="entry name" value="MFS_FEN2_like"/>
    <property type="match status" value="1"/>
</dbReference>
<dbReference type="FunFam" id="1.20.1250.20:FF:000064">
    <property type="entry name" value="MFS allantoate transporter"/>
    <property type="match status" value="1"/>
</dbReference>
<feature type="transmembrane region" description="Helical" evidence="7">
    <location>
        <begin position="168"/>
        <end position="188"/>
    </location>
</feature>
<evidence type="ECO:0000256" key="5">
    <source>
        <dbReference type="ARBA" id="ARBA00023136"/>
    </source>
</evidence>
<feature type="transmembrane region" description="Helical" evidence="7">
    <location>
        <begin position="365"/>
        <end position="384"/>
    </location>
</feature>
<feature type="transmembrane region" description="Helical" evidence="7">
    <location>
        <begin position="454"/>
        <end position="476"/>
    </location>
</feature>
<dbReference type="Pfam" id="PF07690">
    <property type="entry name" value="MFS_1"/>
    <property type="match status" value="1"/>
</dbReference>
<dbReference type="InterPro" id="IPR011701">
    <property type="entry name" value="MFS"/>
</dbReference>
<comment type="subcellular location">
    <subcellularLocation>
        <location evidence="1">Membrane</location>
        <topology evidence="1">Multi-pass membrane protein</topology>
    </subcellularLocation>
</comment>
<dbReference type="SUPFAM" id="SSF103473">
    <property type="entry name" value="MFS general substrate transporter"/>
    <property type="match status" value="1"/>
</dbReference>
<accession>K0L0X6</accession>
<dbReference type="GO" id="GO:0016020">
    <property type="term" value="C:membrane"/>
    <property type="evidence" value="ECO:0007669"/>
    <property type="project" value="UniProtKB-SubCell"/>
</dbReference>
<dbReference type="InterPro" id="IPR036259">
    <property type="entry name" value="MFS_trans_sf"/>
</dbReference>
<feature type="transmembrane region" description="Helical" evidence="7">
    <location>
        <begin position="230"/>
        <end position="252"/>
    </location>
</feature>
<gene>
    <name evidence="8" type="ORF">BN7_6714</name>
</gene>
<dbReference type="STRING" id="1206466.K0L0X6"/>
<keyword evidence="2" id="KW-0813">Transport</keyword>
<feature type="transmembrane region" description="Helical" evidence="7">
    <location>
        <begin position="337"/>
        <end position="359"/>
    </location>
</feature>
<keyword evidence="5 7" id="KW-0472">Membrane</keyword>
<evidence type="ECO:0000313" key="8">
    <source>
        <dbReference type="EMBL" id="CCH47103.1"/>
    </source>
</evidence>
<keyword evidence="9" id="KW-1185">Reference proteome</keyword>
<feature type="transmembrane region" description="Helical" evidence="7">
    <location>
        <begin position="301"/>
        <end position="325"/>
    </location>
</feature>
<feature type="transmembrane region" description="Helical" evidence="7">
    <location>
        <begin position="136"/>
        <end position="156"/>
    </location>
</feature>
<protein>
    <submittedName>
        <fullName evidence="8">Allantoate permease</fullName>
    </submittedName>
</protein>
<feature type="transmembrane region" description="Helical" evidence="7">
    <location>
        <begin position="194"/>
        <end position="218"/>
    </location>
</feature>
<comment type="similarity">
    <text evidence="6">Belongs to the major facilitator superfamily. Allantoate permease family.</text>
</comment>
<dbReference type="Gene3D" id="1.20.1250.20">
    <property type="entry name" value="MFS general substrate transporter like domains"/>
    <property type="match status" value="2"/>
</dbReference>
<dbReference type="InParanoid" id="K0L0X6"/>
<dbReference type="FunCoup" id="K0L0X6">
    <property type="interactions" value="155"/>
</dbReference>
<evidence type="ECO:0000256" key="2">
    <source>
        <dbReference type="ARBA" id="ARBA00022448"/>
    </source>
</evidence>
<keyword evidence="4 7" id="KW-1133">Transmembrane helix</keyword>
<dbReference type="AlphaFoldDB" id="K0L0X6"/>
<feature type="transmembrane region" description="Helical" evidence="7">
    <location>
        <begin position="423"/>
        <end position="442"/>
    </location>
</feature>
<evidence type="ECO:0000256" key="3">
    <source>
        <dbReference type="ARBA" id="ARBA00022692"/>
    </source>
</evidence>
<dbReference type="HOGENOM" id="CLU_001265_0_5_1"/>
<comment type="caution">
    <text evidence="8">The sequence shown here is derived from an EMBL/GenBank/DDBJ whole genome shotgun (WGS) entry which is preliminary data.</text>
</comment>
<evidence type="ECO:0000256" key="7">
    <source>
        <dbReference type="SAM" id="Phobius"/>
    </source>
</evidence>
<dbReference type="Proteomes" id="UP000009328">
    <property type="component" value="Unassembled WGS sequence"/>
</dbReference>
<dbReference type="PANTHER" id="PTHR43791">
    <property type="entry name" value="PERMEASE-RELATED"/>
    <property type="match status" value="1"/>
</dbReference>
<name>K0L0X6_WICCF</name>
<dbReference type="EMBL" id="CAIF01000325">
    <property type="protein sequence ID" value="CCH47103.1"/>
    <property type="molecule type" value="Genomic_DNA"/>
</dbReference>
<organism evidence="8 9">
    <name type="scientific">Wickerhamomyces ciferrii (strain ATCC 14091 / BCRC 22168 / CBS 111 / JCM 3599 / NBRC 0793 / NRRL Y-1031 F-60-10)</name>
    <name type="common">Yeast</name>
    <name type="synonym">Pichia ciferrii</name>
    <dbReference type="NCBI Taxonomy" id="1206466"/>
    <lineage>
        <taxon>Eukaryota</taxon>
        <taxon>Fungi</taxon>
        <taxon>Dikarya</taxon>
        <taxon>Ascomycota</taxon>
        <taxon>Saccharomycotina</taxon>
        <taxon>Saccharomycetes</taxon>
        <taxon>Phaffomycetales</taxon>
        <taxon>Wickerhamomycetaceae</taxon>
        <taxon>Wickerhamomyces</taxon>
    </lineage>
</organism>
<reference evidence="8 9" key="1">
    <citation type="journal article" date="2012" name="Eukaryot. Cell">
        <title>Draft genome sequence of Wickerhamomyces ciferrii NRRL Y-1031 F-60-10.</title>
        <authorList>
            <person name="Schneider J."/>
            <person name="Andrea H."/>
            <person name="Blom J."/>
            <person name="Jaenicke S."/>
            <person name="Ruckert C."/>
            <person name="Schorsch C."/>
            <person name="Szczepanowski R."/>
            <person name="Farwick M."/>
            <person name="Goesmann A."/>
            <person name="Puhler A."/>
            <person name="Schaffer S."/>
            <person name="Tauch A."/>
            <person name="Kohler T."/>
            <person name="Brinkrolf K."/>
        </authorList>
    </citation>
    <scope>NUCLEOTIDE SEQUENCE [LARGE SCALE GENOMIC DNA]</scope>
    <source>
        <strain evidence="9">ATCC 14091 / BCRC 22168 / CBS 111 / JCM 3599 / NBRC 0793 / NRRL Y-1031 F-60-10</strain>
    </source>
</reference>
<dbReference type="GO" id="GO:0022857">
    <property type="term" value="F:transmembrane transporter activity"/>
    <property type="evidence" value="ECO:0007669"/>
    <property type="project" value="InterPro"/>
</dbReference>
<evidence type="ECO:0000313" key="9">
    <source>
        <dbReference type="Proteomes" id="UP000009328"/>
    </source>
</evidence>
<evidence type="ECO:0000256" key="1">
    <source>
        <dbReference type="ARBA" id="ARBA00004141"/>
    </source>
</evidence>
<dbReference type="PANTHER" id="PTHR43791:SF1">
    <property type="entry name" value="ALLANTOATE PERMEASE"/>
    <property type="match status" value="1"/>
</dbReference>